<proteinExistence type="predicted"/>
<name>A0AAX6EPW2_IRIPA</name>
<gene>
    <name evidence="2" type="ORF">M6B38_176120</name>
</gene>
<keyword evidence="1" id="KW-0472">Membrane</keyword>
<accession>A0AAX6EPW2</accession>
<reference evidence="2" key="2">
    <citation type="submission" date="2023-04" db="EMBL/GenBank/DDBJ databases">
        <authorList>
            <person name="Bruccoleri R.E."/>
            <person name="Oakeley E.J."/>
            <person name="Faust A.-M."/>
            <person name="Dessus-Babus S."/>
            <person name="Altorfer M."/>
            <person name="Burckhardt D."/>
            <person name="Oertli M."/>
            <person name="Naumann U."/>
            <person name="Petersen F."/>
            <person name="Wong J."/>
        </authorList>
    </citation>
    <scope>NUCLEOTIDE SEQUENCE</scope>
    <source>
        <strain evidence="2">GSM-AAB239-AS_SAM_17_03QT</strain>
        <tissue evidence="2">Leaf</tissue>
    </source>
</reference>
<dbReference type="PANTHER" id="PTHR33116:SF80">
    <property type="entry name" value="REVERSE TRANSCRIPTASE ZINC-BINDING DOMAIN-CONTAINING PROTEIN"/>
    <property type="match status" value="1"/>
</dbReference>
<keyword evidence="1" id="KW-0812">Transmembrane</keyword>
<keyword evidence="1" id="KW-1133">Transmembrane helix</keyword>
<dbReference type="EMBL" id="JANAVB010034697">
    <property type="protein sequence ID" value="KAJ6806212.1"/>
    <property type="molecule type" value="Genomic_DNA"/>
</dbReference>
<dbReference type="AlphaFoldDB" id="A0AAX6EPW2"/>
<dbReference type="PANTHER" id="PTHR33116">
    <property type="entry name" value="REVERSE TRANSCRIPTASE ZINC-BINDING DOMAIN-CONTAINING PROTEIN-RELATED-RELATED"/>
    <property type="match status" value="1"/>
</dbReference>
<comment type="caution">
    <text evidence="2">The sequence shown here is derived from an EMBL/GenBank/DDBJ whole genome shotgun (WGS) entry which is preliminary data.</text>
</comment>
<evidence type="ECO:0000256" key="1">
    <source>
        <dbReference type="SAM" id="Phobius"/>
    </source>
</evidence>
<dbReference type="Proteomes" id="UP001140949">
    <property type="component" value="Unassembled WGS sequence"/>
</dbReference>
<sequence length="81" mass="9464">MNSRIDGWHHKMLLPAGKIILIWQILSSILTYMLEASNPPKRVLEQMEGRFSSFFCGQHEKRGKYRWIAWDVMSKAKKEGG</sequence>
<keyword evidence="3" id="KW-1185">Reference proteome</keyword>
<reference evidence="2" key="1">
    <citation type="journal article" date="2023" name="GigaByte">
        <title>Genome assembly of the bearded iris, Iris pallida Lam.</title>
        <authorList>
            <person name="Bruccoleri R.E."/>
            <person name="Oakeley E.J."/>
            <person name="Faust A.M.E."/>
            <person name="Altorfer M."/>
            <person name="Dessus-Babus S."/>
            <person name="Burckhardt D."/>
            <person name="Oertli M."/>
            <person name="Naumann U."/>
            <person name="Petersen F."/>
            <person name="Wong J."/>
        </authorList>
    </citation>
    <scope>NUCLEOTIDE SEQUENCE</scope>
    <source>
        <strain evidence="2">GSM-AAB239-AS_SAM_17_03QT</strain>
    </source>
</reference>
<organism evidence="2 3">
    <name type="scientific">Iris pallida</name>
    <name type="common">Sweet iris</name>
    <dbReference type="NCBI Taxonomy" id="29817"/>
    <lineage>
        <taxon>Eukaryota</taxon>
        <taxon>Viridiplantae</taxon>
        <taxon>Streptophyta</taxon>
        <taxon>Embryophyta</taxon>
        <taxon>Tracheophyta</taxon>
        <taxon>Spermatophyta</taxon>
        <taxon>Magnoliopsida</taxon>
        <taxon>Liliopsida</taxon>
        <taxon>Asparagales</taxon>
        <taxon>Iridaceae</taxon>
        <taxon>Iridoideae</taxon>
        <taxon>Irideae</taxon>
        <taxon>Iris</taxon>
    </lineage>
</organism>
<evidence type="ECO:0000313" key="2">
    <source>
        <dbReference type="EMBL" id="KAJ6806212.1"/>
    </source>
</evidence>
<evidence type="ECO:0000313" key="3">
    <source>
        <dbReference type="Proteomes" id="UP001140949"/>
    </source>
</evidence>
<feature type="transmembrane region" description="Helical" evidence="1">
    <location>
        <begin position="12"/>
        <end position="34"/>
    </location>
</feature>
<protein>
    <submittedName>
        <fullName evidence="2">Uncharacterized protein</fullName>
    </submittedName>
</protein>